<keyword evidence="6" id="KW-0378">Hydrolase</keyword>
<dbReference type="InterPro" id="IPR023419">
    <property type="entry name" value="Transthyretin_CS"/>
</dbReference>
<feature type="binding site" evidence="8">
    <location>
        <position position="608"/>
    </location>
    <ligand>
        <name>substrate</name>
    </ligand>
</feature>
<gene>
    <name evidence="11" type="ORF">SASPL_134984</name>
</gene>
<reference evidence="11" key="1">
    <citation type="submission" date="2018-01" db="EMBL/GenBank/DDBJ databases">
        <authorList>
            <person name="Mao J.F."/>
        </authorList>
    </citation>
    <scope>NUCLEOTIDE SEQUENCE</scope>
    <source>
        <strain evidence="11">Huo1</strain>
        <tissue evidence="11">Leaf</tissue>
    </source>
</reference>
<dbReference type="PANTHER" id="PTHR43466:SF1">
    <property type="entry name" value="2-OXO-4-HYDROXY-4-CARBOXY-5-UREIDOIMIDAZOLINE DECARBOXYLASE-RELATED"/>
    <property type="match status" value="1"/>
</dbReference>
<evidence type="ECO:0000256" key="2">
    <source>
        <dbReference type="ARBA" id="ARBA00001163"/>
    </source>
</evidence>
<dbReference type="PRINTS" id="PR00189">
    <property type="entry name" value="TRNSTHYRETIN"/>
</dbReference>
<dbReference type="InterPro" id="IPR023418">
    <property type="entry name" value="Thyroxine_BS"/>
</dbReference>
<evidence type="ECO:0000313" key="11">
    <source>
        <dbReference type="EMBL" id="KAG6402772.1"/>
    </source>
</evidence>
<name>A0A8X8WXS2_SALSN</name>
<dbReference type="SUPFAM" id="SSF158694">
    <property type="entry name" value="UraD-Like"/>
    <property type="match status" value="1"/>
</dbReference>
<dbReference type="GO" id="GO:0019628">
    <property type="term" value="P:urate catabolic process"/>
    <property type="evidence" value="ECO:0007669"/>
    <property type="project" value="TreeGrafter"/>
</dbReference>
<protein>
    <recommendedName>
        <fullName evidence="13">Hydroxyisourate hydrolase</fullName>
    </recommendedName>
</protein>
<dbReference type="InterPro" id="IPR023416">
    <property type="entry name" value="Transthyretin/HIU_hydrolase_d"/>
</dbReference>
<comment type="catalytic activity">
    <reaction evidence="2">
        <text>5-hydroxy-2-oxo-4-ureido-2,5-dihydro-1H-imidazole-5-carboxylate + H(+) = (S)-allantoin + CO2</text>
        <dbReference type="Rhea" id="RHEA:26301"/>
        <dbReference type="ChEBI" id="CHEBI:15378"/>
        <dbReference type="ChEBI" id="CHEBI:15678"/>
        <dbReference type="ChEBI" id="CHEBI:16526"/>
        <dbReference type="ChEBI" id="CHEBI:58639"/>
        <dbReference type="EC" id="4.1.1.97"/>
    </reaction>
</comment>
<comment type="caution">
    <text evidence="11">The sequence shown here is derived from an EMBL/GenBank/DDBJ whole genome shotgun (WGS) entry which is preliminary data.</text>
</comment>
<dbReference type="EMBL" id="PNBA02000013">
    <property type="protein sequence ID" value="KAG6402772.1"/>
    <property type="molecule type" value="Genomic_DNA"/>
</dbReference>
<evidence type="ECO:0000256" key="8">
    <source>
        <dbReference type="PIRSR" id="PIRSR600895-51"/>
    </source>
</evidence>
<evidence type="ECO:0000256" key="7">
    <source>
        <dbReference type="ARBA" id="ARBA00023239"/>
    </source>
</evidence>
<feature type="binding site" evidence="8">
    <location>
        <position position="545"/>
    </location>
    <ligand>
        <name>substrate</name>
    </ligand>
</feature>
<dbReference type="InterPro" id="IPR036778">
    <property type="entry name" value="OHCU_decarboxylase_sf"/>
</dbReference>
<reference evidence="11" key="2">
    <citation type="submission" date="2020-08" db="EMBL/GenBank/DDBJ databases">
        <title>Plant Genome Project.</title>
        <authorList>
            <person name="Zhang R.-G."/>
        </authorList>
    </citation>
    <scope>NUCLEOTIDE SEQUENCE</scope>
    <source>
        <strain evidence="11">Huo1</strain>
        <tissue evidence="11">Leaf</tissue>
    </source>
</reference>
<dbReference type="CDD" id="cd05822">
    <property type="entry name" value="TLP_HIUase"/>
    <property type="match status" value="1"/>
</dbReference>
<dbReference type="FunFam" id="2.60.40.180:FF:000003">
    <property type="entry name" value="Uric acid degradation bifunctional protein TTL"/>
    <property type="match status" value="1"/>
</dbReference>
<keyword evidence="5" id="KW-0210">Decarboxylase</keyword>
<dbReference type="InterPro" id="IPR036817">
    <property type="entry name" value="Transthyretin/HIU_hydrolase_sf"/>
</dbReference>
<dbReference type="SUPFAM" id="SSF49472">
    <property type="entry name" value="Transthyretin (synonym: prealbumin)"/>
    <property type="match status" value="1"/>
</dbReference>
<proteinExistence type="predicted"/>
<dbReference type="InterPro" id="IPR018020">
    <property type="entry name" value="OHCU_decarboxylase"/>
</dbReference>
<accession>A0A8X8WXS2</accession>
<dbReference type="Pfam" id="PF09349">
    <property type="entry name" value="OHCU_decarbox"/>
    <property type="match status" value="1"/>
</dbReference>
<dbReference type="AlphaFoldDB" id="A0A8X8WXS2"/>
<dbReference type="InterPro" id="IPR014306">
    <property type="entry name" value="Hydroxyisourate_hydrolase"/>
</dbReference>
<organism evidence="11">
    <name type="scientific">Salvia splendens</name>
    <name type="common">Scarlet sage</name>
    <dbReference type="NCBI Taxonomy" id="180675"/>
    <lineage>
        <taxon>Eukaryota</taxon>
        <taxon>Viridiplantae</taxon>
        <taxon>Streptophyta</taxon>
        <taxon>Embryophyta</taxon>
        <taxon>Tracheophyta</taxon>
        <taxon>Spermatophyta</taxon>
        <taxon>Magnoliopsida</taxon>
        <taxon>eudicotyledons</taxon>
        <taxon>Gunneridae</taxon>
        <taxon>Pentapetalae</taxon>
        <taxon>asterids</taxon>
        <taxon>lamiids</taxon>
        <taxon>Lamiales</taxon>
        <taxon>Lamiaceae</taxon>
        <taxon>Nepetoideae</taxon>
        <taxon>Mentheae</taxon>
        <taxon>Salviinae</taxon>
        <taxon>Salvia</taxon>
        <taxon>Salvia subgen. Calosphace</taxon>
        <taxon>core Calosphace</taxon>
    </lineage>
</organism>
<evidence type="ECO:0008006" key="13">
    <source>
        <dbReference type="Google" id="ProtNLM"/>
    </source>
</evidence>
<feature type="domain" description="Transthyretin/hydroxyisourate hydrolase" evidence="9">
    <location>
        <begin position="492"/>
        <end position="610"/>
    </location>
</feature>
<dbReference type="Pfam" id="PF00576">
    <property type="entry name" value="Transthyretin"/>
    <property type="match status" value="1"/>
</dbReference>
<evidence type="ECO:0000259" key="10">
    <source>
        <dbReference type="Pfam" id="PF09349"/>
    </source>
</evidence>
<dbReference type="GO" id="GO:0033971">
    <property type="term" value="F:hydroxyisourate hydrolase activity"/>
    <property type="evidence" value="ECO:0007669"/>
    <property type="project" value="UniProtKB-EC"/>
</dbReference>
<dbReference type="PROSITE" id="PS00769">
    <property type="entry name" value="TRANSTHYRETIN_2"/>
    <property type="match status" value="1"/>
</dbReference>
<dbReference type="GO" id="GO:0051997">
    <property type="term" value="F:2-oxo-4-hydroxy-4-carboxy-5-ureidoimidazoline decarboxylase activity"/>
    <property type="evidence" value="ECO:0007669"/>
    <property type="project" value="UniProtKB-EC"/>
</dbReference>
<dbReference type="PROSITE" id="PS00768">
    <property type="entry name" value="TRANSTHYRETIN_1"/>
    <property type="match status" value="1"/>
</dbReference>
<sequence>MGHIWSILDGSVKKIDGNSKFGRKFKNLTETCRLPTPGVLPLLLTVKSSSRLLPLSLTLDPSIDHLPLALVVVQAPSATAVSPRRSSTSPSQIVVAATPKASSSLILQEIKSIGYTPDCGTCNYLFLTLSKIGQFAVSPPLPFPHPRPLHRPPSPRRRRHPGTLRYGCHPPQQFHLLLSNRGCGNTRRRVIKIDGWDLDHSRTSGVMKIDGWDLEATFKSVGRPLQLGLLTVGESVYTSYIKERSDVAHAECGVTDFYALHTSTLNSARQSLRDFGVMDSPSEKEWLACCGSAKFAQEMASAAPFSNYQQAVDAARDIWFNKVDVNGWLEAFAAHPAIGETPSKTVKSQTSAQWSKGEQSTALATATDATLQELYDWNARYRQKFGFVFLIFASGRSTPEILAEIKQRYHNRPIIEFELSAKEQMKITELRISKLFPANATVASITKTPHNADVVTKAGEDRISVIGGHLSTAKETPAAEPPRAFTRTRPPITTHILDIARGAPASGVDVRLEIWADKQSRPLFGKADSGLWKLEGVSSTDRDGRSGQLISMVDALSPGIYRISFDTGKYNPEGFFPYVGIVFEVKEYQKWEHFHVPLLLSPFSFSTYRGS</sequence>
<evidence type="ECO:0000256" key="5">
    <source>
        <dbReference type="ARBA" id="ARBA00022793"/>
    </source>
</evidence>
<evidence type="ECO:0000313" key="12">
    <source>
        <dbReference type="Proteomes" id="UP000298416"/>
    </source>
</evidence>
<keyword evidence="7" id="KW-0456">Lyase</keyword>
<dbReference type="FunFam" id="1.10.3330.10:FF:000002">
    <property type="entry name" value="Uric acid degradation bifunctional protein TTL"/>
    <property type="match status" value="1"/>
</dbReference>
<keyword evidence="12" id="KW-1185">Reference proteome</keyword>
<feature type="domain" description="Oxo-4-hydroxy-4-carboxy-5-ureidoimidazoline decarboxylase" evidence="10">
    <location>
        <begin position="287"/>
        <end position="432"/>
    </location>
</feature>
<dbReference type="GO" id="GO:0005777">
    <property type="term" value="C:peroxisome"/>
    <property type="evidence" value="ECO:0007669"/>
    <property type="project" value="TreeGrafter"/>
</dbReference>
<dbReference type="PANTHER" id="PTHR43466">
    <property type="entry name" value="2-OXO-4-HYDROXY-4-CARBOXY-5-UREIDOIMIDAZOLINE DECARBOXYLASE-RELATED"/>
    <property type="match status" value="1"/>
</dbReference>
<evidence type="ECO:0000256" key="1">
    <source>
        <dbReference type="ARBA" id="ARBA00001043"/>
    </source>
</evidence>
<dbReference type="InterPro" id="IPR000895">
    <property type="entry name" value="Transthyretin/HIU_hydrolase"/>
</dbReference>
<comment type="pathway">
    <text evidence="3">Purine metabolism; urate degradation; (S)-allantoin from urate: step 3/3.</text>
</comment>
<dbReference type="NCBIfam" id="TIGR02962">
    <property type="entry name" value="hdxy_isourate"/>
    <property type="match status" value="1"/>
</dbReference>
<dbReference type="Gene3D" id="2.60.40.180">
    <property type="entry name" value="Transthyretin/hydroxyisourate hydrolase domain"/>
    <property type="match status" value="1"/>
</dbReference>
<evidence type="ECO:0000256" key="4">
    <source>
        <dbReference type="ARBA" id="ARBA00022631"/>
    </source>
</evidence>
<feature type="binding site" evidence="8">
    <location>
        <position position="495"/>
    </location>
    <ligand>
        <name>substrate</name>
    </ligand>
</feature>
<dbReference type="Proteomes" id="UP000298416">
    <property type="component" value="Unassembled WGS sequence"/>
</dbReference>
<keyword evidence="4" id="KW-0659">Purine metabolism</keyword>
<evidence type="ECO:0000259" key="9">
    <source>
        <dbReference type="Pfam" id="PF00576"/>
    </source>
</evidence>
<dbReference type="Gene3D" id="1.10.3330.10">
    <property type="entry name" value="Oxo-4-hydroxy-4-carboxy-5-ureidoimidazoline decarboxylase"/>
    <property type="match status" value="1"/>
</dbReference>
<comment type="catalytic activity">
    <reaction evidence="1">
        <text>5-hydroxyisourate + H2O = 5-hydroxy-2-oxo-4-ureido-2,5-dihydro-1H-imidazole-5-carboxylate + H(+)</text>
        <dbReference type="Rhea" id="RHEA:23736"/>
        <dbReference type="ChEBI" id="CHEBI:15377"/>
        <dbReference type="ChEBI" id="CHEBI:15378"/>
        <dbReference type="ChEBI" id="CHEBI:18072"/>
        <dbReference type="ChEBI" id="CHEBI:58639"/>
        <dbReference type="EC" id="3.5.2.17"/>
    </reaction>
</comment>
<evidence type="ECO:0000256" key="3">
    <source>
        <dbReference type="ARBA" id="ARBA00004754"/>
    </source>
</evidence>
<evidence type="ECO:0000256" key="6">
    <source>
        <dbReference type="ARBA" id="ARBA00022801"/>
    </source>
</evidence>
<dbReference type="GO" id="GO:0006144">
    <property type="term" value="P:purine nucleobase metabolic process"/>
    <property type="evidence" value="ECO:0007669"/>
    <property type="project" value="UniProtKB-KW"/>
</dbReference>